<reference evidence="3" key="1">
    <citation type="submission" date="2016-10" db="EMBL/GenBank/DDBJ databases">
        <authorList>
            <person name="Varghese N."/>
            <person name="Submissions S."/>
        </authorList>
    </citation>
    <scope>NUCLEOTIDE SEQUENCE [LARGE SCALE GENOMIC DNA]</scope>
    <source>
        <strain evidence="3">BS3660</strain>
    </source>
</reference>
<dbReference type="Proteomes" id="UP000198542">
    <property type="component" value="Unassembled WGS sequence"/>
</dbReference>
<keyword evidence="3" id="KW-1185">Reference proteome</keyword>
<dbReference type="AlphaFoldDB" id="A0A231GQ98"/>
<dbReference type="RefSeq" id="WP_090457897.1">
    <property type="nucleotide sequence ID" value="NZ_FNTC01000002.1"/>
</dbReference>
<dbReference type="SUPFAM" id="SSF52200">
    <property type="entry name" value="Toll/Interleukin receptor TIR domain"/>
    <property type="match status" value="1"/>
</dbReference>
<dbReference type="EMBL" id="FNTC01000002">
    <property type="protein sequence ID" value="SEC45820.1"/>
    <property type="molecule type" value="Genomic_DNA"/>
</dbReference>
<dbReference type="Pfam" id="PF13676">
    <property type="entry name" value="TIR_2"/>
    <property type="match status" value="1"/>
</dbReference>
<protein>
    <submittedName>
        <fullName evidence="2">TIR domain-containing protein</fullName>
    </submittedName>
</protein>
<sequence>MAKIFFSYSHDDEALRDQLEKHLASLKHEGAVESWHDRRILPGENLDGAIDSHIDSAEVILLLVSASFLSSHYCYSIEMQRALERHAKGECKVVPVILRACDWSHSPLGKLMAVPQDGKPITSWTNLDEAFTDVVRQIRLLIQEMSRSPANSIEQGLFQGAPSTSVKISALADVIRSSNLRLRKTFTDFDKDQFAHDSFDYMRRFFENSLIELEARNPGIQGTFRRVSDVRFTASIYREGKVAAECAIAIGESFDRNSITYSGQISSNGYNEALSVEVDDQAIYFKTLMGSHYSGRANKLSQEGAAEFFWAQLLERLQR</sequence>
<feature type="domain" description="TIR" evidence="1">
    <location>
        <begin position="1"/>
        <end position="142"/>
    </location>
</feature>
<dbReference type="PROSITE" id="PS50104">
    <property type="entry name" value="TIR"/>
    <property type="match status" value="1"/>
</dbReference>
<dbReference type="GO" id="GO:0007165">
    <property type="term" value="P:signal transduction"/>
    <property type="evidence" value="ECO:0007669"/>
    <property type="project" value="InterPro"/>
</dbReference>
<gene>
    <name evidence="2" type="ORF">SAMN04490187_4447</name>
</gene>
<organism evidence="2 3">
    <name type="scientific">Pseudomonas jessenii</name>
    <dbReference type="NCBI Taxonomy" id="77298"/>
    <lineage>
        <taxon>Bacteria</taxon>
        <taxon>Pseudomonadati</taxon>
        <taxon>Pseudomonadota</taxon>
        <taxon>Gammaproteobacteria</taxon>
        <taxon>Pseudomonadales</taxon>
        <taxon>Pseudomonadaceae</taxon>
        <taxon>Pseudomonas</taxon>
    </lineage>
</organism>
<evidence type="ECO:0000313" key="2">
    <source>
        <dbReference type="EMBL" id="SEC45820.1"/>
    </source>
</evidence>
<dbReference type="InterPro" id="IPR000157">
    <property type="entry name" value="TIR_dom"/>
</dbReference>
<name>A0A231GQ98_PSEJE</name>
<dbReference type="InterPro" id="IPR035897">
    <property type="entry name" value="Toll_tir_struct_dom_sf"/>
</dbReference>
<dbReference type="SMART" id="SM00255">
    <property type="entry name" value="TIR"/>
    <property type="match status" value="1"/>
</dbReference>
<evidence type="ECO:0000259" key="1">
    <source>
        <dbReference type="PROSITE" id="PS50104"/>
    </source>
</evidence>
<accession>A0A231GQ98</accession>
<evidence type="ECO:0000313" key="3">
    <source>
        <dbReference type="Proteomes" id="UP000198542"/>
    </source>
</evidence>
<dbReference type="Gene3D" id="3.40.50.10140">
    <property type="entry name" value="Toll/interleukin-1 receptor homology (TIR) domain"/>
    <property type="match status" value="1"/>
</dbReference>
<proteinExistence type="predicted"/>